<gene>
    <name evidence="1" type="ORF">tf_26</name>
</gene>
<dbReference type="GeneID" id="12979140"/>
<reference evidence="1 2" key="1">
    <citation type="journal article" date="2012" name="PLoS ONE">
        <title>Genomic Analysis of Pseudomonas putida Phage tf with Localized Single-Strand DNA Interruptions.</title>
        <authorList>
            <person name="Glukhov A.S."/>
            <person name="Krutilina A.I."/>
            <person name="Shlyapnikov M.G."/>
            <person name="Severinov K."/>
            <person name="Lavysh D."/>
            <person name="Kochetkov V.V."/>
            <person name="McGrath J.W."/>
            <person name="de Leeuwe C."/>
            <person name="Shaburova O.V."/>
            <person name="Krylov V.N."/>
            <person name="Akulenko N.V."/>
            <person name="Kulakov L.A."/>
        </authorList>
    </citation>
    <scope>NUCLEOTIDE SEQUENCE [LARGE SCALE GENOMIC DNA]</scope>
</reference>
<evidence type="ECO:0000313" key="1">
    <source>
        <dbReference type="EMBL" id="CCE60783.1"/>
    </source>
</evidence>
<dbReference type="KEGG" id="vg:12979140"/>
<dbReference type="OrthoDB" id="13687at10239"/>
<accession>I2FLP9</accession>
<keyword evidence="2" id="KW-1185">Reference proteome</keyword>
<dbReference type="EMBL" id="HE611333">
    <property type="protein sequence ID" value="CCE60783.1"/>
    <property type="molecule type" value="Genomic_DNA"/>
</dbReference>
<protein>
    <submittedName>
        <fullName evidence="1">Uncharacterized protein</fullName>
    </submittedName>
</protein>
<evidence type="ECO:0000313" key="2">
    <source>
        <dbReference type="Proteomes" id="UP000002867"/>
    </source>
</evidence>
<sequence length="123" mass="13467">MTVATVTEAVKVYRDSPNTYGHESNDELRRELKTLMGANASQVHLQESIKSALGDSEAGYVEESLGIRHLWERLKAAEDILRAAEGVYGEKIAALPCMTIPGSVHCVPSIAIQLMKMEANKPE</sequence>
<name>I2FLP9_9CAUD</name>
<organism evidence="1 2">
    <name type="scientific">Pseudomonas phage tf</name>
    <dbReference type="NCBI Taxonomy" id="1114179"/>
    <lineage>
        <taxon>Viruses</taxon>
        <taxon>Duplodnaviria</taxon>
        <taxon>Heunggongvirae</taxon>
        <taxon>Uroviricota</taxon>
        <taxon>Caudoviricetes</taxon>
        <taxon>Krylovvirus</taxon>
        <taxon>Krylovvirus tf</taxon>
    </lineage>
</organism>
<dbReference type="Proteomes" id="UP000002867">
    <property type="component" value="Segment"/>
</dbReference>
<dbReference type="RefSeq" id="YP_006382488.1">
    <property type="nucleotide sequence ID" value="NC_017971.2"/>
</dbReference>
<proteinExistence type="predicted"/>